<dbReference type="InterPro" id="IPR023828">
    <property type="entry name" value="Peptidase_S8_Ser-AS"/>
</dbReference>
<evidence type="ECO:0000256" key="1">
    <source>
        <dbReference type="ARBA" id="ARBA00022670"/>
    </source>
</evidence>
<evidence type="ECO:0000313" key="7">
    <source>
        <dbReference type="EMBL" id="QCI79585.1"/>
    </source>
</evidence>
<dbReference type="KEGG" id="hgn:E6W36_08655"/>
<feature type="compositionally biased region" description="Polar residues" evidence="5">
    <location>
        <begin position="268"/>
        <end position="278"/>
    </location>
</feature>
<keyword evidence="1" id="KW-0645">Protease</keyword>
<dbReference type="SUPFAM" id="SSF52743">
    <property type="entry name" value="Subtilisin-like"/>
    <property type="match status" value="1"/>
</dbReference>
<organism evidence="7 8">
    <name type="scientific">Hankyongella ginsenosidimutans</name>
    <dbReference type="NCBI Taxonomy" id="1763828"/>
    <lineage>
        <taxon>Bacteria</taxon>
        <taxon>Pseudomonadati</taxon>
        <taxon>Pseudomonadota</taxon>
        <taxon>Alphaproteobacteria</taxon>
        <taxon>Sphingomonadales</taxon>
        <taxon>Sphingomonadaceae</taxon>
        <taxon>Hankyongella</taxon>
    </lineage>
</organism>
<dbReference type="InterPro" id="IPR000209">
    <property type="entry name" value="Peptidase_S8/S53_dom"/>
</dbReference>
<dbReference type="PROSITE" id="PS00138">
    <property type="entry name" value="SUBTILASE_SER"/>
    <property type="match status" value="1"/>
</dbReference>
<evidence type="ECO:0000256" key="3">
    <source>
        <dbReference type="ARBA" id="ARBA00022825"/>
    </source>
</evidence>
<dbReference type="AlphaFoldDB" id="A0A4D7C6W6"/>
<protein>
    <recommendedName>
        <fullName evidence="6">Peptidase S8/S53 domain-containing protein</fullName>
    </recommendedName>
</protein>
<dbReference type="EMBL" id="CP039704">
    <property type="protein sequence ID" value="QCI79585.1"/>
    <property type="molecule type" value="Genomic_DNA"/>
</dbReference>
<feature type="domain" description="Peptidase S8/S53" evidence="6">
    <location>
        <begin position="13"/>
        <end position="65"/>
    </location>
</feature>
<sequence>MRATGIGAQQFIVSGTSFAAPHVAGALALLADAFPTLTSRQLVDLLLSSATDLGSPGQDPVFGRGGLNIARAFQPQGSTRLAGTDTLVSLSQADIALGGALGNGAQLGSALRDVVVLDRFNRAFSVNLGPNVRAVTSKLDLARQLQRRAHIEEQWLSSRTALRLTFSTGARRQPGARSAWLRHPASARRWVGRRPFVSGSAPRLRPDSASRRRACSQGSRRRRRSSTMSPTSSTIPSRRMANGTLSFAATGKIGRRAEGLRIGLTASTGQNRNLQRDSQWALRQAPPRPGA</sequence>
<comment type="caution">
    <text evidence="4">Lacks conserved residue(s) required for the propagation of feature annotation.</text>
</comment>
<comment type="similarity">
    <text evidence="4">Belongs to the peptidase S8 family.</text>
</comment>
<dbReference type="Proteomes" id="UP000298714">
    <property type="component" value="Chromosome"/>
</dbReference>
<proteinExistence type="inferred from homology"/>
<feature type="region of interest" description="Disordered" evidence="5">
    <location>
        <begin position="193"/>
        <end position="243"/>
    </location>
</feature>
<dbReference type="GO" id="GO:0006508">
    <property type="term" value="P:proteolysis"/>
    <property type="evidence" value="ECO:0007669"/>
    <property type="project" value="UniProtKB-KW"/>
</dbReference>
<name>A0A4D7C6W6_9SPHN</name>
<keyword evidence="2" id="KW-0378">Hydrolase</keyword>
<accession>A0A4D7C6W6</accession>
<evidence type="ECO:0000259" key="6">
    <source>
        <dbReference type="Pfam" id="PF00082"/>
    </source>
</evidence>
<evidence type="ECO:0000256" key="2">
    <source>
        <dbReference type="ARBA" id="ARBA00022801"/>
    </source>
</evidence>
<gene>
    <name evidence="7" type="ORF">E6W36_08655</name>
</gene>
<keyword evidence="3" id="KW-0720">Serine protease</keyword>
<keyword evidence="8" id="KW-1185">Reference proteome</keyword>
<dbReference type="GO" id="GO:0004252">
    <property type="term" value="F:serine-type endopeptidase activity"/>
    <property type="evidence" value="ECO:0007669"/>
    <property type="project" value="InterPro"/>
</dbReference>
<dbReference type="InterPro" id="IPR036852">
    <property type="entry name" value="Peptidase_S8/S53_dom_sf"/>
</dbReference>
<evidence type="ECO:0000256" key="5">
    <source>
        <dbReference type="SAM" id="MobiDB-lite"/>
    </source>
</evidence>
<evidence type="ECO:0000256" key="4">
    <source>
        <dbReference type="PROSITE-ProRule" id="PRU01240"/>
    </source>
</evidence>
<evidence type="ECO:0000313" key="8">
    <source>
        <dbReference type="Proteomes" id="UP000298714"/>
    </source>
</evidence>
<reference evidence="8" key="1">
    <citation type="submission" date="2019-04" db="EMBL/GenBank/DDBJ databases">
        <title>Complete genome sequence of Sphingomonas sp. W1-2-3.</title>
        <authorList>
            <person name="Im W.T."/>
        </authorList>
    </citation>
    <scope>NUCLEOTIDE SEQUENCE [LARGE SCALE GENOMIC DNA]</scope>
    <source>
        <strain evidence="8">W1-2-3</strain>
    </source>
</reference>
<feature type="region of interest" description="Disordered" evidence="5">
    <location>
        <begin position="268"/>
        <end position="291"/>
    </location>
</feature>
<feature type="compositionally biased region" description="Low complexity" evidence="5">
    <location>
        <begin position="226"/>
        <end position="239"/>
    </location>
</feature>
<dbReference type="Gene3D" id="3.40.50.200">
    <property type="entry name" value="Peptidase S8/S53 domain"/>
    <property type="match status" value="1"/>
</dbReference>
<dbReference type="PROSITE" id="PS51892">
    <property type="entry name" value="SUBTILASE"/>
    <property type="match status" value="1"/>
</dbReference>
<dbReference type="Pfam" id="PF00082">
    <property type="entry name" value="Peptidase_S8"/>
    <property type="match status" value="1"/>
</dbReference>
<feature type="compositionally biased region" description="Basic residues" evidence="5">
    <location>
        <begin position="211"/>
        <end position="225"/>
    </location>
</feature>